<dbReference type="OrthoDB" id="5230585at2759"/>
<proteinExistence type="predicted"/>
<evidence type="ECO:0000313" key="4">
    <source>
        <dbReference type="Proteomes" id="UP001149165"/>
    </source>
</evidence>
<feature type="domain" description="SRR1-like" evidence="2">
    <location>
        <begin position="201"/>
        <end position="309"/>
    </location>
</feature>
<dbReference type="PANTHER" id="PTHR42080:SF3">
    <property type="entry name" value="SRR1-LIKE DOMAIN-CONTAINING PROTEIN"/>
    <property type="match status" value="1"/>
</dbReference>
<dbReference type="AlphaFoldDB" id="A0A9W9K5A8"/>
<name>A0A9W9K5A8_9EURO</name>
<feature type="region of interest" description="Disordered" evidence="1">
    <location>
        <begin position="366"/>
        <end position="388"/>
    </location>
</feature>
<accession>A0A9W9K5A8</accession>
<sequence length="388" mass="43667">MCDDPHDHEVESIMSSTSCQSCTIWSMGQPKLLEPREDVTVEQAQARIDELYASGIPFFTKQAIQELWDQIQSKPTSGDRIVTKDLTGASLEWKVKLGKSIELRSSEDRDARHEFIYKILGVNYRSAAHLKGGFRWGEVGSEAYAPMQLMHQLCKADSSSENKETIPDDPIGERDDVARDFQKSAEDWENTETCKNLKSILRSFASGHPINKIIGFACGSLALPNNHHVSVQTALLVTVRNWLKERYNDSDVSCYIQDPMNTSVDKEVLADIGFEMIDDPRGWLEVDERSFVLSVAPNVPVKEIIADIARPAIAVWYKVEEEDTASTDPSTPRVREMIEGYDLHEFASDNDDFKTVVIYIRKSEIPPTPNPDGTFFTPTGKSDKLDSE</sequence>
<reference evidence="3" key="2">
    <citation type="journal article" date="2023" name="IMA Fungus">
        <title>Comparative genomic study of the Penicillium genus elucidates a diverse pangenome and 15 lateral gene transfer events.</title>
        <authorList>
            <person name="Petersen C."/>
            <person name="Sorensen T."/>
            <person name="Nielsen M.R."/>
            <person name="Sondergaard T.E."/>
            <person name="Sorensen J.L."/>
            <person name="Fitzpatrick D.A."/>
            <person name="Frisvad J.C."/>
            <person name="Nielsen K.L."/>
        </authorList>
    </citation>
    <scope>NUCLEOTIDE SEQUENCE</scope>
    <source>
        <strain evidence="3">IBT 30069</strain>
    </source>
</reference>
<gene>
    <name evidence="3" type="ORF">N7456_009176</name>
</gene>
<comment type="caution">
    <text evidence="3">The sequence shown here is derived from an EMBL/GenBank/DDBJ whole genome shotgun (WGS) entry which is preliminary data.</text>
</comment>
<protein>
    <recommendedName>
        <fullName evidence="2">SRR1-like domain-containing protein</fullName>
    </recommendedName>
</protein>
<dbReference type="PANTHER" id="PTHR42080">
    <property type="entry name" value="SRR1 DOMAIN-CONTAINING PROTEIN"/>
    <property type="match status" value="1"/>
</dbReference>
<dbReference type="Pfam" id="PF07985">
    <property type="entry name" value="SRR1"/>
    <property type="match status" value="1"/>
</dbReference>
<dbReference type="Proteomes" id="UP001149165">
    <property type="component" value="Unassembled WGS sequence"/>
</dbReference>
<keyword evidence="4" id="KW-1185">Reference proteome</keyword>
<reference evidence="3" key="1">
    <citation type="submission" date="2022-11" db="EMBL/GenBank/DDBJ databases">
        <authorList>
            <person name="Petersen C."/>
        </authorList>
    </citation>
    <scope>NUCLEOTIDE SEQUENCE</scope>
    <source>
        <strain evidence="3">IBT 30069</strain>
    </source>
</reference>
<evidence type="ECO:0000256" key="1">
    <source>
        <dbReference type="SAM" id="MobiDB-lite"/>
    </source>
</evidence>
<dbReference type="InterPro" id="IPR012942">
    <property type="entry name" value="SRR1-like"/>
</dbReference>
<evidence type="ECO:0000259" key="2">
    <source>
        <dbReference type="Pfam" id="PF07985"/>
    </source>
</evidence>
<dbReference type="EMBL" id="JAPQKH010000006">
    <property type="protein sequence ID" value="KAJ5093315.1"/>
    <property type="molecule type" value="Genomic_DNA"/>
</dbReference>
<organism evidence="3 4">
    <name type="scientific">Penicillium angulare</name>
    <dbReference type="NCBI Taxonomy" id="116970"/>
    <lineage>
        <taxon>Eukaryota</taxon>
        <taxon>Fungi</taxon>
        <taxon>Dikarya</taxon>
        <taxon>Ascomycota</taxon>
        <taxon>Pezizomycotina</taxon>
        <taxon>Eurotiomycetes</taxon>
        <taxon>Eurotiomycetidae</taxon>
        <taxon>Eurotiales</taxon>
        <taxon>Aspergillaceae</taxon>
        <taxon>Penicillium</taxon>
    </lineage>
</organism>
<evidence type="ECO:0000313" key="3">
    <source>
        <dbReference type="EMBL" id="KAJ5093315.1"/>
    </source>
</evidence>